<sequence length="123" mass="15080">MYLPTADPRQRKDITDEFYHYRRLTQTQLWDQYSAYEHWAKSEVGIIMYLPTADPRQRKDITDEFYHYRRLTQTQLWDQYSAYEHWAKSEIPKDKEELEAALQERLRKRFPVDAYNKATKIPS</sequence>
<comment type="caution">
    <text evidence="1">The sequence shown here is derived from an EMBL/GenBank/DDBJ whole genome shotgun (WGS) entry which is preliminary data.</text>
</comment>
<reference evidence="1 2" key="1">
    <citation type="journal article" date="2020" name="BMC Genomics">
        <title>Intraspecific diversification of the crop wild relative Brassica cretica Lam. using demographic model selection.</title>
        <authorList>
            <person name="Kioukis A."/>
            <person name="Michalopoulou V.A."/>
            <person name="Briers L."/>
            <person name="Pirintsos S."/>
            <person name="Studholme D.J."/>
            <person name="Pavlidis P."/>
            <person name="Sarris P.F."/>
        </authorList>
    </citation>
    <scope>NUCLEOTIDE SEQUENCE [LARGE SCALE GENOMIC DNA]</scope>
    <source>
        <strain evidence="2">cv. PFS-1207/04</strain>
    </source>
</reference>
<protein>
    <submittedName>
        <fullName evidence="1">Uncharacterized protein</fullName>
    </submittedName>
</protein>
<dbReference type="PANTHER" id="PTHR43762">
    <property type="entry name" value="L-GULONOLACTONE OXIDASE"/>
    <property type="match status" value="1"/>
</dbReference>
<organism evidence="1 2">
    <name type="scientific">Brassica cretica</name>
    <name type="common">Mustard</name>
    <dbReference type="NCBI Taxonomy" id="69181"/>
    <lineage>
        <taxon>Eukaryota</taxon>
        <taxon>Viridiplantae</taxon>
        <taxon>Streptophyta</taxon>
        <taxon>Embryophyta</taxon>
        <taxon>Tracheophyta</taxon>
        <taxon>Spermatophyta</taxon>
        <taxon>Magnoliopsida</taxon>
        <taxon>eudicotyledons</taxon>
        <taxon>Gunneridae</taxon>
        <taxon>Pentapetalae</taxon>
        <taxon>rosids</taxon>
        <taxon>malvids</taxon>
        <taxon>Brassicales</taxon>
        <taxon>Brassicaceae</taxon>
        <taxon>Brassiceae</taxon>
        <taxon>Brassica</taxon>
    </lineage>
</organism>
<evidence type="ECO:0000313" key="1">
    <source>
        <dbReference type="EMBL" id="KAF3548182.1"/>
    </source>
</evidence>
<accession>A0ABQ7C9B3</accession>
<dbReference type="Proteomes" id="UP000266723">
    <property type="component" value="Unassembled WGS sequence"/>
</dbReference>
<dbReference type="PANTHER" id="PTHR43762:SF1">
    <property type="entry name" value="D-ARABINONO-1,4-LACTONE OXIDASE"/>
    <property type="match status" value="1"/>
</dbReference>
<name>A0ABQ7C9B3_BRACR</name>
<dbReference type="EMBL" id="QGKV02000832">
    <property type="protein sequence ID" value="KAF3548182.1"/>
    <property type="molecule type" value="Genomic_DNA"/>
</dbReference>
<evidence type="ECO:0000313" key="2">
    <source>
        <dbReference type="Proteomes" id="UP000266723"/>
    </source>
</evidence>
<dbReference type="InterPro" id="IPR010031">
    <property type="entry name" value="FAD_lactone_oxidase-like"/>
</dbReference>
<keyword evidence="2" id="KW-1185">Reference proteome</keyword>
<gene>
    <name evidence="1" type="ORF">DY000_02006373</name>
</gene>
<proteinExistence type="predicted"/>